<dbReference type="CDD" id="cd20404">
    <property type="entry name" value="Tudor_Agenet_AtEML-like"/>
    <property type="match status" value="1"/>
</dbReference>
<evidence type="ECO:0000313" key="10">
    <source>
        <dbReference type="Proteomes" id="UP001634393"/>
    </source>
</evidence>
<feature type="compositionally biased region" description="Basic and acidic residues" evidence="8">
    <location>
        <begin position="562"/>
        <end position="573"/>
    </location>
</feature>
<feature type="compositionally biased region" description="Basic and acidic residues" evidence="8">
    <location>
        <begin position="380"/>
        <end position="400"/>
    </location>
</feature>
<feature type="compositionally biased region" description="Polar residues" evidence="8">
    <location>
        <begin position="696"/>
        <end position="708"/>
    </location>
</feature>
<feature type="compositionally biased region" description="Basic and acidic residues" evidence="8">
    <location>
        <begin position="676"/>
        <end position="689"/>
    </location>
</feature>
<dbReference type="SUPFAM" id="SSF48371">
    <property type="entry name" value="ARM repeat"/>
    <property type="match status" value="1"/>
</dbReference>
<evidence type="ECO:0000256" key="1">
    <source>
        <dbReference type="ARBA" id="ARBA00004123"/>
    </source>
</evidence>
<feature type="compositionally biased region" description="Basic and acidic residues" evidence="8">
    <location>
        <begin position="484"/>
        <end position="499"/>
    </location>
</feature>
<keyword evidence="5" id="KW-0234">DNA repair</keyword>
<reference evidence="9 10" key="1">
    <citation type="submission" date="2024-12" db="EMBL/GenBank/DDBJ databases">
        <title>The unique morphological basis and parallel evolutionary history of personate flowers in Penstemon.</title>
        <authorList>
            <person name="Depatie T.H."/>
            <person name="Wessinger C.A."/>
        </authorList>
    </citation>
    <scope>NUCLEOTIDE SEQUENCE [LARGE SCALE GENOMIC DNA]</scope>
    <source>
        <strain evidence="9">WTNN_2</strain>
        <tissue evidence="9">Leaf</tissue>
    </source>
</reference>
<sequence length="958" mass="105129">MSPPSDTELEERLNAAGTRLLRPPSSIDELLSLLDGTEDLLSKVEQSPAKSMHTALNPLMKALVAEDLMKHSDVDVKVGVASCISEITRITAPDAPYDDGKMKDVFQLIVSSFENMSDTSSRSHKKRATILETVAKVRSCVIMLDLECDQMIVEMFQHFLKDIRDNHEEVIFASMETIMTLVIEESEDISPDLLNPILAILERNNEAVLPIAKKLTEKVIQSCADKLRPYLIEAVRTLDASLDDYSEVVASVCRENTGTGGLSNENISKDEPYKSKNDPAESSDLLDDEKQAEQDREIVGEEVHSSPNEVPPVESAKSLDKVSDNGIQLSPSEAPENEDVNVASPTQSDSLPEENHSKYFGQAKRKEILVGEEADSADTASKKVSEGENISEEDKQHEEVNVVSPTRSGSLSEENQSKNSGQTKRKKKLVDEVADSADSASKTVSEGENMSEAKKPKQKQSKNSGQAKRKEYLVGEEADSADTASKKVSEDENISEAKKQKQKQSKNSGQAKRKQNLVGEEADSADTSSKKVSEGENISEAKKQKQKQKQRSARKRPGVSTNKDKALTEEGASKNDGGSSSDSGTKSLDQTQKLVDASNKAKNGPPSKKESRKKSGRVNKDKISIEEVASKNDGGSTSDDTRSLDQTEKLVDSLNKADGGSQSRKEDRKKSGRVKPKPEKDVLKSSAIEDDKEMVNSPSSPLKSTKYGSNKEETPKINTKRKRTPGTEKASEIIYGENLVGSKVKVWWPDDQEFYSGVIESFDSGKKHKVLYNDGEVEVLDLRKEKWEFVGDELDLDEDQAVEHASSDMKRKNKATPSSEASTEPQSKDKYSKSIEESEDETITIKSKDRLQKHGGKSHDDSGKASGKSKDIDVGKASSHSKQDSQKTAKSKGKTPQTGKTSDAKGAGKSSSSKVKETDRMKEKLMDSEKLSEMGKGKSPDIAKLRESETKSGKKRRR</sequence>
<dbReference type="Gene3D" id="1.25.10.10">
    <property type="entry name" value="Leucine-rich Repeat Variant"/>
    <property type="match status" value="1"/>
</dbReference>
<dbReference type="GO" id="GO:0005634">
    <property type="term" value="C:nucleus"/>
    <property type="evidence" value="ECO:0007669"/>
    <property type="project" value="UniProtKB-SubCell"/>
</dbReference>
<feature type="compositionally biased region" description="Polar residues" evidence="8">
    <location>
        <begin position="403"/>
        <end position="422"/>
    </location>
</feature>
<evidence type="ECO:0000256" key="4">
    <source>
        <dbReference type="ARBA" id="ARBA00022776"/>
    </source>
</evidence>
<feature type="compositionally biased region" description="Basic and acidic residues" evidence="8">
    <location>
        <begin position="267"/>
        <end position="279"/>
    </location>
</feature>
<feature type="compositionally biased region" description="Basic and acidic residues" evidence="8">
    <location>
        <begin position="618"/>
        <end position="630"/>
    </location>
</feature>
<evidence type="ECO:0000256" key="8">
    <source>
        <dbReference type="SAM" id="MobiDB-lite"/>
    </source>
</evidence>
<feature type="compositionally biased region" description="Low complexity" evidence="8">
    <location>
        <begin position="898"/>
        <end position="913"/>
    </location>
</feature>
<dbReference type="InterPro" id="IPR011989">
    <property type="entry name" value="ARM-like"/>
</dbReference>
<keyword evidence="3" id="KW-0227">DNA damage</keyword>
<name>A0ABD3TNG5_9LAMI</name>
<feature type="compositionally biased region" description="Polar residues" evidence="8">
    <location>
        <begin position="256"/>
        <end position="266"/>
    </location>
</feature>
<feature type="compositionally biased region" description="Low complexity" evidence="8">
    <location>
        <begin position="574"/>
        <end position="587"/>
    </location>
</feature>
<dbReference type="GO" id="GO:0007064">
    <property type="term" value="P:mitotic sister chromatid cohesion"/>
    <property type="evidence" value="ECO:0007669"/>
    <property type="project" value="UniProtKB-ARBA"/>
</dbReference>
<evidence type="ECO:0000256" key="7">
    <source>
        <dbReference type="ARBA" id="ARBA00023306"/>
    </source>
</evidence>
<organism evidence="9 10">
    <name type="scientific">Penstemon smallii</name>
    <dbReference type="NCBI Taxonomy" id="265156"/>
    <lineage>
        <taxon>Eukaryota</taxon>
        <taxon>Viridiplantae</taxon>
        <taxon>Streptophyta</taxon>
        <taxon>Embryophyta</taxon>
        <taxon>Tracheophyta</taxon>
        <taxon>Spermatophyta</taxon>
        <taxon>Magnoliopsida</taxon>
        <taxon>eudicotyledons</taxon>
        <taxon>Gunneridae</taxon>
        <taxon>Pentapetalae</taxon>
        <taxon>asterids</taxon>
        <taxon>lamiids</taxon>
        <taxon>Lamiales</taxon>
        <taxon>Plantaginaceae</taxon>
        <taxon>Cheloneae</taxon>
        <taxon>Penstemon</taxon>
    </lineage>
</organism>
<feature type="compositionally biased region" description="Basic and acidic residues" evidence="8">
    <location>
        <begin position="846"/>
        <end position="874"/>
    </location>
</feature>
<keyword evidence="4" id="KW-0498">Mitosis</keyword>
<feature type="compositionally biased region" description="Polar residues" evidence="8">
    <location>
        <begin position="438"/>
        <end position="448"/>
    </location>
</feature>
<dbReference type="Pfam" id="PF20168">
    <property type="entry name" value="PDS5"/>
    <property type="match status" value="1"/>
</dbReference>
<feature type="compositionally biased region" description="Basic residues" evidence="8">
    <location>
        <begin position="544"/>
        <end position="557"/>
    </location>
</feature>
<evidence type="ECO:0000256" key="6">
    <source>
        <dbReference type="ARBA" id="ARBA00023242"/>
    </source>
</evidence>
<dbReference type="GO" id="GO:0051301">
    <property type="term" value="P:cell division"/>
    <property type="evidence" value="ECO:0007669"/>
    <property type="project" value="UniProtKB-KW"/>
</dbReference>
<feature type="compositionally biased region" description="Basic and acidic residues" evidence="8">
    <location>
        <begin position="639"/>
        <end position="651"/>
    </location>
</feature>
<feature type="compositionally biased region" description="Basic and acidic residues" evidence="8">
    <location>
        <begin position="914"/>
        <end position="952"/>
    </location>
</feature>
<gene>
    <name evidence="9" type="ORF">ACJIZ3_023156</name>
</gene>
<feature type="compositionally biased region" description="Basic and acidic residues" evidence="8">
    <location>
        <begin position="288"/>
        <end position="304"/>
    </location>
</feature>
<comment type="caution">
    <text evidence="9">The sequence shown here is derived from an EMBL/GenBank/DDBJ whole genome shotgun (WGS) entry which is preliminary data.</text>
</comment>
<evidence type="ECO:0000256" key="5">
    <source>
        <dbReference type="ARBA" id="ARBA00023204"/>
    </source>
</evidence>
<feature type="compositionally biased region" description="Polar residues" evidence="8">
    <location>
        <begin position="815"/>
        <end position="825"/>
    </location>
</feature>
<dbReference type="PANTHER" id="PTHR12663:SF3">
    <property type="entry name" value="SISTER CHROMATID COHESION PROTEIN PDS5 HOMOLOG C"/>
    <property type="match status" value="1"/>
</dbReference>
<dbReference type="PANTHER" id="PTHR12663">
    <property type="entry name" value="ANDROGEN INDUCED INHIBITOR OF PROLIFERATION AS3 / PDS5-RELATED"/>
    <property type="match status" value="1"/>
</dbReference>
<evidence type="ECO:0000256" key="2">
    <source>
        <dbReference type="ARBA" id="ARBA00022618"/>
    </source>
</evidence>
<comment type="subcellular location">
    <subcellularLocation>
        <location evidence="1">Nucleus</location>
    </subcellularLocation>
</comment>
<accession>A0ABD3TNG5</accession>
<dbReference type="Gene3D" id="2.30.30.140">
    <property type="match status" value="1"/>
</dbReference>
<dbReference type="Proteomes" id="UP001634393">
    <property type="component" value="Unassembled WGS sequence"/>
</dbReference>
<dbReference type="GO" id="GO:0035825">
    <property type="term" value="P:homologous recombination"/>
    <property type="evidence" value="ECO:0007669"/>
    <property type="project" value="UniProtKB-ARBA"/>
</dbReference>
<protein>
    <submittedName>
        <fullName evidence="9">Uncharacterized protein</fullName>
    </submittedName>
</protein>
<dbReference type="InterPro" id="IPR039776">
    <property type="entry name" value="Pds5"/>
</dbReference>
<feature type="compositionally biased region" description="Basic and acidic residues" evidence="8">
    <location>
        <begin position="528"/>
        <end position="543"/>
    </location>
</feature>
<dbReference type="EMBL" id="JBJXBP010000003">
    <property type="protein sequence ID" value="KAL3838565.1"/>
    <property type="molecule type" value="Genomic_DNA"/>
</dbReference>
<proteinExistence type="predicted"/>
<feature type="region of interest" description="Disordered" evidence="8">
    <location>
        <begin position="256"/>
        <end position="729"/>
    </location>
</feature>
<keyword evidence="10" id="KW-1185">Reference proteome</keyword>
<feature type="region of interest" description="Disordered" evidence="8">
    <location>
        <begin position="793"/>
        <end position="958"/>
    </location>
</feature>
<feature type="compositionally biased region" description="Basic and acidic residues" evidence="8">
    <location>
        <begin position="826"/>
        <end position="836"/>
    </location>
</feature>
<dbReference type="GO" id="GO:0006281">
    <property type="term" value="P:DNA repair"/>
    <property type="evidence" value="ECO:0007669"/>
    <property type="project" value="UniProtKB-KW"/>
</dbReference>
<dbReference type="AlphaFoldDB" id="A0ABD3TNG5"/>
<evidence type="ECO:0000256" key="3">
    <source>
        <dbReference type="ARBA" id="ARBA00022763"/>
    </source>
</evidence>
<keyword evidence="6" id="KW-0539">Nucleus</keyword>
<feature type="compositionally biased region" description="Basic and acidic residues" evidence="8">
    <location>
        <begin position="801"/>
        <end position="810"/>
    </location>
</feature>
<keyword evidence="2" id="KW-0132">Cell division</keyword>
<evidence type="ECO:0000313" key="9">
    <source>
        <dbReference type="EMBL" id="KAL3838565.1"/>
    </source>
</evidence>
<dbReference type="SUPFAM" id="SSF63748">
    <property type="entry name" value="Tudor/PWWP/MBT"/>
    <property type="match status" value="1"/>
</dbReference>
<keyword evidence="7" id="KW-0131">Cell cycle</keyword>
<dbReference type="InterPro" id="IPR016024">
    <property type="entry name" value="ARM-type_fold"/>
</dbReference>